<reference evidence="3" key="1">
    <citation type="submission" date="2017-09" db="EMBL/GenBank/DDBJ databases">
        <title>Depth-based differentiation of microbial function through sediment-hosted aquifers and enrichment of novel symbionts in the deep terrestrial subsurface.</title>
        <authorList>
            <person name="Probst A.J."/>
            <person name="Ladd B."/>
            <person name="Jarett J.K."/>
            <person name="Geller-Mcgrath D.E."/>
            <person name="Sieber C.M.K."/>
            <person name="Emerson J.B."/>
            <person name="Anantharaman K."/>
            <person name="Thomas B.C."/>
            <person name="Malmstrom R."/>
            <person name="Stieglmeier M."/>
            <person name="Klingl A."/>
            <person name="Woyke T."/>
            <person name="Ryan C.M."/>
            <person name="Banfield J.F."/>
        </authorList>
    </citation>
    <scope>NUCLEOTIDE SEQUENCE [LARGE SCALE GENOMIC DNA]</scope>
</reference>
<accession>A0A2M7RMY6</accession>
<sequence length="73" mass="8761">MVFLSIAVKILSILAFIFFVVFSYFCLLWTERDKKERENIFIGTMVSLLYTFKFFSIGFFLIFIISFFLDKPF</sequence>
<evidence type="ECO:0000256" key="1">
    <source>
        <dbReference type="SAM" id="Phobius"/>
    </source>
</evidence>
<keyword evidence="1" id="KW-0472">Membrane</keyword>
<organism evidence="2 3">
    <name type="scientific">bacterium (Candidatus Gribaldobacteria) CG_4_10_14_0_8_um_filter_33_9</name>
    <dbReference type="NCBI Taxonomy" id="2014266"/>
    <lineage>
        <taxon>Bacteria</taxon>
        <taxon>Candidatus Gribaldobacteria</taxon>
    </lineage>
</organism>
<gene>
    <name evidence="2" type="ORF">COY61_01405</name>
</gene>
<name>A0A2M7RMY6_9BACT</name>
<comment type="caution">
    <text evidence="2">The sequence shown here is derived from an EMBL/GenBank/DDBJ whole genome shotgun (WGS) entry which is preliminary data.</text>
</comment>
<feature type="transmembrane region" description="Helical" evidence="1">
    <location>
        <begin position="6"/>
        <end position="28"/>
    </location>
</feature>
<proteinExistence type="predicted"/>
<evidence type="ECO:0000313" key="3">
    <source>
        <dbReference type="Proteomes" id="UP000229371"/>
    </source>
</evidence>
<dbReference type="Proteomes" id="UP000229371">
    <property type="component" value="Unassembled WGS sequence"/>
</dbReference>
<keyword evidence="1" id="KW-1133">Transmembrane helix</keyword>
<feature type="transmembrane region" description="Helical" evidence="1">
    <location>
        <begin position="40"/>
        <end position="69"/>
    </location>
</feature>
<dbReference type="AlphaFoldDB" id="A0A2M7RMY6"/>
<dbReference type="EMBL" id="PFMI01000036">
    <property type="protein sequence ID" value="PIZ00849.1"/>
    <property type="molecule type" value="Genomic_DNA"/>
</dbReference>
<protein>
    <submittedName>
        <fullName evidence="2">Uncharacterized protein</fullName>
    </submittedName>
</protein>
<evidence type="ECO:0000313" key="2">
    <source>
        <dbReference type="EMBL" id="PIZ00849.1"/>
    </source>
</evidence>
<keyword evidence="1" id="KW-0812">Transmembrane</keyword>